<proteinExistence type="predicted"/>
<reference evidence="2 3" key="1">
    <citation type="submission" date="2019-09" db="EMBL/GenBank/DDBJ databases">
        <title>Actinomadura physcomitrii sp. nov., a novel actinomycete isolated from moss [Physcomitrium sphaericum (Ludw) Fuernr].</title>
        <authorList>
            <person name="Zhuang X."/>
            <person name="Liu C."/>
        </authorList>
    </citation>
    <scope>NUCLEOTIDE SEQUENCE [LARGE SCALE GENOMIC DNA]</scope>
    <source>
        <strain evidence="2 3">HMC1</strain>
    </source>
</reference>
<organism evidence="2 3">
    <name type="scientific">Actinomadura rudentiformis</name>
    <dbReference type="NCBI Taxonomy" id="359158"/>
    <lineage>
        <taxon>Bacteria</taxon>
        <taxon>Bacillati</taxon>
        <taxon>Actinomycetota</taxon>
        <taxon>Actinomycetes</taxon>
        <taxon>Streptosporangiales</taxon>
        <taxon>Thermomonosporaceae</taxon>
        <taxon>Actinomadura</taxon>
    </lineage>
</organism>
<dbReference type="Proteomes" id="UP000468735">
    <property type="component" value="Unassembled WGS sequence"/>
</dbReference>
<dbReference type="AlphaFoldDB" id="A0A6H9YIQ2"/>
<dbReference type="GO" id="GO:0046872">
    <property type="term" value="F:metal ion binding"/>
    <property type="evidence" value="ECO:0007669"/>
    <property type="project" value="InterPro"/>
</dbReference>
<dbReference type="SUPFAM" id="SSF109854">
    <property type="entry name" value="DinB/YfiT-like putative metalloenzymes"/>
    <property type="match status" value="1"/>
</dbReference>
<dbReference type="InterPro" id="IPR024344">
    <property type="entry name" value="MDMPI_metal-binding"/>
</dbReference>
<evidence type="ECO:0000313" key="3">
    <source>
        <dbReference type="Proteomes" id="UP000468735"/>
    </source>
</evidence>
<protein>
    <submittedName>
        <fullName evidence="2">TIGR03086 family protein</fullName>
    </submittedName>
</protein>
<dbReference type="InterPro" id="IPR017520">
    <property type="entry name" value="CHP03086"/>
</dbReference>
<dbReference type="OrthoDB" id="5185819at2"/>
<name>A0A6H9YIQ2_9ACTN</name>
<dbReference type="InterPro" id="IPR017517">
    <property type="entry name" value="Maleyloyr_isom"/>
</dbReference>
<accession>A0A6H9YIQ2</accession>
<feature type="domain" description="Mycothiol-dependent maleylpyruvate isomerase metal-binding" evidence="1">
    <location>
        <begin position="24"/>
        <end position="137"/>
    </location>
</feature>
<sequence>MNAAEAAALQSYSAGLLEGAIGFALEAVEDVTTAALDRPTPCRGWNLRMLFLHVNDSLDALCEGIDRGTVTLYPEEEPDQPGTDLVAAFQERARRLLAAWTGDGGPGHLVTVAGCSMRAGAMAGTGAMEIAVHGWDVSRACGKDRPIPPELARDLLRVAPMVVGDDVRHGLFAPPVAVPPGASPSDRLVGFLGRDPGWTGLAGDGGFSP</sequence>
<dbReference type="RefSeq" id="WP_151568898.1">
    <property type="nucleotide sequence ID" value="NZ_WBMT01000027.1"/>
</dbReference>
<dbReference type="InterPro" id="IPR034660">
    <property type="entry name" value="DinB/YfiT-like"/>
</dbReference>
<evidence type="ECO:0000259" key="1">
    <source>
        <dbReference type="Pfam" id="PF11716"/>
    </source>
</evidence>
<dbReference type="Pfam" id="PF11716">
    <property type="entry name" value="MDMPI_N"/>
    <property type="match status" value="1"/>
</dbReference>
<dbReference type="Gene3D" id="1.20.120.450">
    <property type="entry name" value="dinb family like domain"/>
    <property type="match status" value="1"/>
</dbReference>
<comment type="caution">
    <text evidence="2">The sequence shown here is derived from an EMBL/GenBank/DDBJ whole genome shotgun (WGS) entry which is preliminary data.</text>
</comment>
<gene>
    <name evidence="2" type="ORF">F8566_42690</name>
</gene>
<dbReference type="NCBIfam" id="TIGR03083">
    <property type="entry name" value="maleylpyruvate isomerase family mycothiol-dependent enzyme"/>
    <property type="match status" value="1"/>
</dbReference>
<dbReference type="NCBIfam" id="TIGR03086">
    <property type="entry name" value="TIGR03086 family metal-binding protein"/>
    <property type="match status" value="1"/>
</dbReference>
<dbReference type="EMBL" id="WBMT01000027">
    <property type="protein sequence ID" value="KAB2341012.1"/>
    <property type="molecule type" value="Genomic_DNA"/>
</dbReference>
<keyword evidence="3" id="KW-1185">Reference proteome</keyword>
<evidence type="ECO:0000313" key="2">
    <source>
        <dbReference type="EMBL" id="KAB2341012.1"/>
    </source>
</evidence>